<evidence type="ECO:0000313" key="2">
    <source>
        <dbReference type="EMBL" id="POI23762.1"/>
    </source>
</evidence>
<accession>A0A2P4SI18</accession>
<dbReference type="Pfam" id="PF04083">
    <property type="entry name" value="Abhydro_lipase"/>
    <property type="match status" value="1"/>
</dbReference>
<dbReference type="InterPro" id="IPR029058">
    <property type="entry name" value="AB_hydrolase_fold"/>
</dbReference>
<dbReference type="InterPro" id="IPR006693">
    <property type="entry name" value="AB_hydrolase_lipase"/>
</dbReference>
<dbReference type="EMBL" id="PPHD01046394">
    <property type="protein sequence ID" value="POI23762.1"/>
    <property type="molecule type" value="Genomic_DNA"/>
</dbReference>
<organism evidence="2 3">
    <name type="scientific">Bambusicola thoracicus</name>
    <name type="common">Chinese bamboo-partridge</name>
    <name type="synonym">Perdix thoracica</name>
    <dbReference type="NCBI Taxonomy" id="9083"/>
    <lineage>
        <taxon>Eukaryota</taxon>
        <taxon>Metazoa</taxon>
        <taxon>Chordata</taxon>
        <taxon>Craniata</taxon>
        <taxon>Vertebrata</taxon>
        <taxon>Euteleostomi</taxon>
        <taxon>Archelosauria</taxon>
        <taxon>Archosauria</taxon>
        <taxon>Dinosauria</taxon>
        <taxon>Saurischia</taxon>
        <taxon>Theropoda</taxon>
        <taxon>Coelurosauria</taxon>
        <taxon>Aves</taxon>
        <taxon>Neognathae</taxon>
        <taxon>Galloanserae</taxon>
        <taxon>Galliformes</taxon>
        <taxon>Phasianidae</taxon>
        <taxon>Perdicinae</taxon>
        <taxon>Bambusicola</taxon>
    </lineage>
</organism>
<evidence type="ECO:0000313" key="3">
    <source>
        <dbReference type="Proteomes" id="UP000237246"/>
    </source>
</evidence>
<dbReference type="SUPFAM" id="SSF53474">
    <property type="entry name" value="alpha/beta-Hydrolases"/>
    <property type="match status" value="1"/>
</dbReference>
<dbReference type="AlphaFoldDB" id="A0A2P4SI18"/>
<keyword evidence="3" id="KW-1185">Reference proteome</keyword>
<feature type="domain" description="Partial AB-hydrolase lipase" evidence="1">
    <location>
        <begin position="47"/>
        <end position="108"/>
    </location>
</feature>
<dbReference type="OrthoDB" id="9974421at2759"/>
<proteinExistence type="predicted"/>
<reference evidence="2 3" key="1">
    <citation type="submission" date="2018-01" db="EMBL/GenBank/DDBJ databases">
        <title>Comparison of the Chinese Bamboo Partridge and Red Junglefowl genome sequences highlights the importance of demography in genome evolution.</title>
        <authorList>
            <person name="Tiley G.P."/>
            <person name="Kimball R.T."/>
            <person name="Braun E.L."/>
            <person name="Burleigh J.G."/>
        </authorList>
    </citation>
    <scope>NUCLEOTIDE SEQUENCE [LARGE SCALE GENOMIC DNA]</scope>
    <source>
        <strain evidence="2">RTK389</strain>
        <tissue evidence="2">Blood</tissue>
    </source>
</reference>
<evidence type="ECO:0000259" key="1">
    <source>
        <dbReference type="Pfam" id="PF04083"/>
    </source>
</evidence>
<dbReference type="GO" id="GO:0006629">
    <property type="term" value="P:lipid metabolic process"/>
    <property type="evidence" value="ECO:0007669"/>
    <property type="project" value="InterPro"/>
</dbReference>
<dbReference type="Proteomes" id="UP000237246">
    <property type="component" value="Unassembled WGS sequence"/>
</dbReference>
<dbReference type="PANTHER" id="PTHR11005">
    <property type="entry name" value="LYSOSOMAL ACID LIPASE-RELATED"/>
    <property type="match status" value="1"/>
</dbReference>
<gene>
    <name evidence="2" type="ORF">CIB84_012492</name>
</gene>
<sequence>MSSNSPEAAGEHWRSRLLNSNLRSGDWIGHTVYNFSKNDGLSLPAFTTEMIRYHGYPGEEYEVTTEDGYILGVFRIPNGRNMQNTGQKPAVLLHHGTFADCTYWIANLPNNSLGFILADAGYDVWLGNSRGNTWSAKHKTLKTCQKEFWQFRYSVEKDYLKKATFRGLATLGN</sequence>
<dbReference type="Gene3D" id="3.40.50.1820">
    <property type="entry name" value="alpha/beta hydrolase"/>
    <property type="match status" value="1"/>
</dbReference>
<protein>
    <recommendedName>
        <fullName evidence="1">Partial AB-hydrolase lipase domain-containing protein</fullName>
    </recommendedName>
</protein>
<name>A0A2P4SI18_BAMTH</name>
<comment type="caution">
    <text evidence="2">The sequence shown here is derived from an EMBL/GenBank/DDBJ whole genome shotgun (WGS) entry which is preliminary data.</text>
</comment>